<dbReference type="EC" id="2.1.3.3" evidence="2"/>
<dbReference type="InterPro" id="IPR006132">
    <property type="entry name" value="Asp/Orn_carbamoyltranf_P-bd"/>
</dbReference>
<dbReference type="InterPro" id="IPR002292">
    <property type="entry name" value="Orn/put_carbamltrans"/>
</dbReference>
<dbReference type="Pfam" id="PF02729">
    <property type="entry name" value="OTCace_N"/>
    <property type="match status" value="1"/>
</dbReference>
<name>A0ABW1XG88_9ALTE</name>
<dbReference type="PRINTS" id="PR00102">
    <property type="entry name" value="OTCASE"/>
</dbReference>
<evidence type="ECO:0000259" key="4">
    <source>
        <dbReference type="Pfam" id="PF00185"/>
    </source>
</evidence>
<dbReference type="SUPFAM" id="SSF53671">
    <property type="entry name" value="Aspartate/ornithine carbamoyltransferase"/>
    <property type="match status" value="1"/>
</dbReference>
<dbReference type="NCBIfam" id="TIGR00658">
    <property type="entry name" value="orni_carb_tr"/>
    <property type="match status" value="1"/>
</dbReference>
<dbReference type="Pfam" id="PF00185">
    <property type="entry name" value="OTCace"/>
    <property type="match status" value="1"/>
</dbReference>
<dbReference type="RefSeq" id="WP_131259348.1">
    <property type="nucleotide sequence ID" value="NZ_JBHSUS010000001.1"/>
</dbReference>
<accession>A0ABW1XG88</accession>
<dbReference type="PANTHER" id="PTHR45753:SF3">
    <property type="entry name" value="ORNITHINE TRANSCARBAMYLASE, MITOCHONDRIAL"/>
    <property type="match status" value="1"/>
</dbReference>
<evidence type="ECO:0000256" key="1">
    <source>
        <dbReference type="ARBA" id="ARBA00022679"/>
    </source>
</evidence>
<dbReference type="NCBIfam" id="NF011380">
    <property type="entry name" value="PRK14805.1"/>
    <property type="match status" value="1"/>
</dbReference>
<reference evidence="7" key="1">
    <citation type="journal article" date="2019" name="Int. J. Syst. Evol. Microbiol.">
        <title>The Global Catalogue of Microorganisms (GCM) 10K type strain sequencing project: providing services to taxonomists for standard genome sequencing and annotation.</title>
        <authorList>
            <consortium name="The Broad Institute Genomics Platform"/>
            <consortium name="The Broad Institute Genome Sequencing Center for Infectious Disease"/>
            <person name="Wu L."/>
            <person name="Ma J."/>
        </authorList>
    </citation>
    <scope>NUCLEOTIDE SEQUENCE [LARGE SCALE GENOMIC DNA]</scope>
    <source>
        <strain evidence="7">CGMCC 1.16031</strain>
    </source>
</reference>
<dbReference type="Proteomes" id="UP001596364">
    <property type="component" value="Unassembled WGS sequence"/>
</dbReference>
<dbReference type="InterPro" id="IPR036901">
    <property type="entry name" value="Asp/Orn_carbamoylTrfase_sf"/>
</dbReference>
<dbReference type="InterPro" id="IPR006130">
    <property type="entry name" value="Asp/Orn_carbamoylTrfase"/>
</dbReference>
<keyword evidence="1 3" id="KW-0808">Transferase</keyword>
<evidence type="ECO:0000256" key="3">
    <source>
        <dbReference type="RuleBase" id="RU003634"/>
    </source>
</evidence>
<feature type="domain" description="Aspartate/ornithine carbamoyltransferase carbamoyl-P binding" evidence="5">
    <location>
        <begin position="4"/>
        <end position="141"/>
    </location>
</feature>
<dbReference type="PANTHER" id="PTHR45753">
    <property type="entry name" value="ORNITHINE CARBAMOYLTRANSFERASE, MITOCHONDRIAL"/>
    <property type="match status" value="1"/>
</dbReference>
<comment type="caution">
    <text evidence="6">The sequence shown here is derived from an EMBL/GenBank/DDBJ whole genome shotgun (WGS) entry which is preliminary data.</text>
</comment>
<evidence type="ECO:0000259" key="5">
    <source>
        <dbReference type="Pfam" id="PF02729"/>
    </source>
</evidence>
<feature type="domain" description="Aspartate/ornithine carbamoyltransferase Asp/Orn-binding" evidence="4">
    <location>
        <begin position="148"/>
        <end position="298"/>
    </location>
</feature>
<dbReference type="PRINTS" id="PR00100">
    <property type="entry name" value="AOTCASE"/>
</dbReference>
<dbReference type="EMBL" id="JBHSUS010000001">
    <property type="protein sequence ID" value="MFC6438771.1"/>
    <property type="molecule type" value="Genomic_DNA"/>
</dbReference>
<evidence type="ECO:0000313" key="6">
    <source>
        <dbReference type="EMBL" id="MFC6438771.1"/>
    </source>
</evidence>
<dbReference type="NCBIfam" id="NF001986">
    <property type="entry name" value="PRK00779.1"/>
    <property type="match status" value="1"/>
</dbReference>
<dbReference type="InterPro" id="IPR006131">
    <property type="entry name" value="Asp_carbamoyltransf_Asp/Orn-bd"/>
</dbReference>
<evidence type="ECO:0000256" key="2">
    <source>
        <dbReference type="NCBIfam" id="TIGR00658"/>
    </source>
</evidence>
<proteinExistence type="inferred from homology"/>
<organism evidence="6 7">
    <name type="scientific">Pseudobowmanella zhangzhouensis</name>
    <dbReference type="NCBI Taxonomy" id="1537679"/>
    <lineage>
        <taxon>Bacteria</taxon>
        <taxon>Pseudomonadati</taxon>
        <taxon>Pseudomonadota</taxon>
        <taxon>Gammaproteobacteria</taxon>
        <taxon>Alteromonadales</taxon>
        <taxon>Alteromonadaceae</taxon>
    </lineage>
</organism>
<sequence length="302" mass="32850">MKQDLLSFAMFSPDQLMGYLELAQEVKNQPQRYCQALAGKSVVGLFEKPSLRTRVSFDVGINKLGGHFVYLDSQNDKLGARESLKDMGANLSRWCDAIVARVFSHQTLIELADASSVPVINALCDTYHPCQALADYLTIKETLGDVRNAKIAYIGDGNNVTHSLLLAGALLGADVRVITPKGHDVNQTVFQLAAGLAAQHGGKVSQSHDIALATGCDVIYTDTWISMGAGSRYEDIAPIFMPYQVNETLMQNSGAQFVMHCQPAHREQEITSAVMDGKGSLLLDQAENRMHAQNAILINLLG</sequence>
<comment type="similarity">
    <text evidence="3">Belongs to the aspartate/ornithine carbamoyltransferase superfamily.</text>
</comment>
<evidence type="ECO:0000313" key="7">
    <source>
        <dbReference type="Proteomes" id="UP001596364"/>
    </source>
</evidence>
<protein>
    <recommendedName>
        <fullName evidence="2">Ornithine carbamoyltransferase</fullName>
        <ecNumber evidence="2">2.1.3.3</ecNumber>
    </recommendedName>
</protein>
<keyword evidence="7" id="KW-1185">Reference proteome</keyword>
<dbReference type="GO" id="GO:0004585">
    <property type="term" value="F:ornithine carbamoyltransferase activity"/>
    <property type="evidence" value="ECO:0007669"/>
    <property type="project" value="UniProtKB-EC"/>
</dbReference>
<gene>
    <name evidence="6" type="ORF">ACFP85_01165</name>
</gene>
<dbReference type="Gene3D" id="3.40.50.1370">
    <property type="entry name" value="Aspartate/ornithine carbamoyltransferase"/>
    <property type="match status" value="2"/>
</dbReference>